<reference evidence="9" key="1">
    <citation type="submission" date="2018-04" db="EMBL/GenBank/DDBJ databases">
        <title>Transcriptome of Schizaphis graminum biotype I.</title>
        <authorList>
            <person name="Scully E.D."/>
            <person name="Geib S.M."/>
            <person name="Palmer N.A."/>
            <person name="Koch K."/>
            <person name="Bradshaw J."/>
            <person name="Heng-Moss T."/>
            <person name="Sarath G."/>
        </authorList>
    </citation>
    <scope>NUCLEOTIDE SEQUENCE</scope>
</reference>
<protein>
    <submittedName>
        <fullName evidence="9">Putative RNA-binding protein 19</fullName>
    </submittedName>
</protein>
<dbReference type="AlphaFoldDB" id="A0A2S2PGI8"/>
<evidence type="ECO:0000259" key="8">
    <source>
        <dbReference type="PROSITE" id="PS50102"/>
    </source>
</evidence>
<feature type="domain" description="RRM" evidence="8">
    <location>
        <begin position="608"/>
        <end position="700"/>
    </location>
</feature>
<evidence type="ECO:0000256" key="4">
    <source>
        <dbReference type="ARBA" id="ARBA00022884"/>
    </source>
</evidence>
<dbReference type="InterPro" id="IPR034423">
    <property type="entry name" value="RBM19_RRM5"/>
</dbReference>
<evidence type="ECO:0000256" key="7">
    <source>
        <dbReference type="SAM" id="MobiDB-lite"/>
    </source>
</evidence>
<accession>A0A2S2PGI8</accession>
<feature type="region of interest" description="Disordered" evidence="7">
    <location>
        <begin position="288"/>
        <end position="307"/>
    </location>
</feature>
<dbReference type="SMART" id="SM00360">
    <property type="entry name" value="RRM"/>
    <property type="match status" value="6"/>
</dbReference>
<dbReference type="InterPro" id="IPR000504">
    <property type="entry name" value="RRM_dom"/>
</dbReference>
<feature type="domain" description="RRM" evidence="8">
    <location>
        <begin position="2"/>
        <end position="79"/>
    </location>
</feature>
<dbReference type="InterPro" id="IPR051945">
    <property type="entry name" value="RRM_MRD1_RNA_proc_ribogen"/>
</dbReference>
<feature type="domain" description="RRM" evidence="8">
    <location>
        <begin position="215"/>
        <end position="286"/>
    </location>
</feature>
<evidence type="ECO:0000256" key="1">
    <source>
        <dbReference type="ARBA" id="ARBA00004123"/>
    </source>
</evidence>
<feature type="domain" description="RRM" evidence="8">
    <location>
        <begin position="711"/>
        <end position="791"/>
    </location>
</feature>
<dbReference type="Gene3D" id="3.30.70.330">
    <property type="match status" value="6"/>
</dbReference>
<dbReference type="PANTHER" id="PTHR48039">
    <property type="entry name" value="RNA-BINDING MOTIF PROTEIN 14B"/>
    <property type="match status" value="1"/>
</dbReference>
<dbReference type="InterPro" id="IPR034418">
    <property type="entry name" value="RMB19_RRM1"/>
</dbReference>
<dbReference type="SUPFAM" id="SSF54928">
    <property type="entry name" value="RNA-binding domain, RBD"/>
    <property type="match status" value="6"/>
</dbReference>
<dbReference type="CDD" id="cd12564">
    <property type="entry name" value="RRM1_RBM19"/>
    <property type="match status" value="1"/>
</dbReference>
<dbReference type="PROSITE" id="PS50102">
    <property type="entry name" value="RRM"/>
    <property type="match status" value="6"/>
</dbReference>
<comment type="subcellular location">
    <subcellularLocation>
        <location evidence="1">Nucleus</location>
    </subcellularLocation>
</comment>
<evidence type="ECO:0000313" key="9">
    <source>
        <dbReference type="EMBL" id="MBY28549.1"/>
    </source>
</evidence>
<organism evidence="9">
    <name type="scientific">Schizaphis graminum</name>
    <name type="common">Green bug aphid</name>
    <dbReference type="NCBI Taxonomy" id="13262"/>
    <lineage>
        <taxon>Eukaryota</taxon>
        <taxon>Metazoa</taxon>
        <taxon>Ecdysozoa</taxon>
        <taxon>Arthropoda</taxon>
        <taxon>Hexapoda</taxon>
        <taxon>Insecta</taxon>
        <taxon>Pterygota</taxon>
        <taxon>Neoptera</taxon>
        <taxon>Paraneoptera</taxon>
        <taxon>Hemiptera</taxon>
        <taxon>Sternorrhyncha</taxon>
        <taxon>Aphidomorpha</taxon>
        <taxon>Aphidoidea</taxon>
        <taxon>Aphididae</taxon>
        <taxon>Aphidini</taxon>
        <taxon>Schizaphis</taxon>
    </lineage>
</organism>
<dbReference type="GO" id="GO:0005730">
    <property type="term" value="C:nucleolus"/>
    <property type="evidence" value="ECO:0007669"/>
    <property type="project" value="TreeGrafter"/>
</dbReference>
<evidence type="ECO:0000256" key="2">
    <source>
        <dbReference type="ARBA" id="ARBA00008033"/>
    </source>
</evidence>
<sequence length="831" mass="94889">MSRLIVKNLPKSITDDKLREIFSEKGVITDVQLKYTKTGKFRHFAFVGFQNEEEAKAALDYFDNTFLHSLRIKVEKCTELGDDNKPRSWSKYAPDSTAYKKEHGTANSEEVIIQTEPKTKKKNKLKPEVEDKLKQHLNDPMFTEFLEAHGQEKILEDIKNEDKVEESSIQKEIEEEPTNKIANANISDFEYLKIKSGKKSEAEVLKSPGTKTEYHTIVIRGLPYKAKKAMLKEFFKPLKLDSIRLPPKIKGVAYIGFKNKCDAEQCLIKNKSFLNGKRILLYPMKNEADEEEENNNHNKRNPDWQKQTDSLIHEESIAESGRIFIRNLPFITTEEELQAIFEKYGPVTEVIIPIDKISRQVKGYGLITYLMPEHAVKAYTELDGTIFHGRMMHLLPGKAKIDLEDETTNEGSSFKKKKMAKLKSEAGLSHNWNSLFLGQNAVADIIAKTYNTTKENVLTGDNAAVRLALGESQIVSDTKIYLENHGVKLDVFNQTVINRSKNVILVKNLPADTTELELKDIFSKYGLVSRVVLPPSGVTGLIEFVQNSEAKTAFRQLAYSKFKHLPLYLEWAPDKVFTDTPQNINEQTYSNSSIKETEDDIDEPEPDTTLFIKNINFNTTEEHITKHFESCGKIANVTVARKKDPNHPGQLLSMGYGFIQFYRQKSVNEALKTKQISMLDDHSIELKRSNRTLQSTTVVDRKQSKSYEESTKILVRNIPFQANIQEVIELFKTFGELKGLRMPKKMIGTGTHRGFAFVEYNSKTEARAAMESMCQSTHLYGRRLVLEWAQAGENLDEMRKRTADQYLLPGGTKKHCKGVADIQIDEIENKE</sequence>
<comment type="similarity">
    <text evidence="2">Belongs to the RRM MRD1 family.</text>
</comment>
<feature type="compositionally biased region" description="Basic and acidic residues" evidence="7">
    <location>
        <begin position="294"/>
        <end position="303"/>
    </location>
</feature>
<evidence type="ECO:0000256" key="6">
    <source>
        <dbReference type="PROSITE-ProRule" id="PRU00176"/>
    </source>
</evidence>
<dbReference type="FunFam" id="3.30.70.330:FF:000738">
    <property type="entry name" value="RNA-binding motif protein 19"/>
    <property type="match status" value="1"/>
</dbReference>
<keyword evidence="4 6" id="KW-0694">RNA-binding</keyword>
<dbReference type="InterPro" id="IPR012677">
    <property type="entry name" value="Nucleotide-bd_a/b_plait_sf"/>
</dbReference>
<name>A0A2S2PGI8_SCHGA</name>
<keyword evidence="3" id="KW-0677">Repeat</keyword>
<evidence type="ECO:0000256" key="5">
    <source>
        <dbReference type="ARBA" id="ARBA00023242"/>
    </source>
</evidence>
<proteinExistence type="inferred from homology"/>
<dbReference type="InterPro" id="IPR035979">
    <property type="entry name" value="RBD_domain_sf"/>
</dbReference>
<gene>
    <name evidence="9" type="primary">RBM19</name>
    <name evidence="9" type="ORF">g.49035</name>
</gene>
<feature type="region of interest" description="Disordered" evidence="7">
    <location>
        <begin position="84"/>
        <end position="111"/>
    </location>
</feature>
<dbReference type="FunFam" id="3.30.70.330:FF:000277">
    <property type="entry name" value="RNA binding motif protein 19"/>
    <property type="match status" value="1"/>
</dbReference>
<evidence type="ECO:0000256" key="3">
    <source>
        <dbReference type="ARBA" id="ARBA00022737"/>
    </source>
</evidence>
<dbReference type="PANTHER" id="PTHR48039:SF5">
    <property type="entry name" value="RNA-BINDING PROTEIN 28"/>
    <property type="match status" value="1"/>
</dbReference>
<feature type="domain" description="RRM" evidence="8">
    <location>
        <begin position="502"/>
        <end position="574"/>
    </location>
</feature>
<dbReference type="CDD" id="cd12318">
    <property type="entry name" value="RRM5_RBM19_like"/>
    <property type="match status" value="1"/>
</dbReference>
<keyword evidence="5" id="KW-0539">Nucleus</keyword>
<dbReference type="EMBL" id="GGMR01015930">
    <property type="protein sequence ID" value="MBY28549.1"/>
    <property type="molecule type" value="Transcribed_RNA"/>
</dbReference>
<dbReference type="Pfam" id="PF00076">
    <property type="entry name" value="RRM_1"/>
    <property type="match status" value="6"/>
</dbReference>
<dbReference type="GO" id="GO:0003729">
    <property type="term" value="F:mRNA binding"/>
    <property type="evidence" value="ECO:0007669"/>
    <property type="project" value="TreeGrafter"/>
</dbReference>
<feature type="domain" description="RRM" evidence="8">
    <location>
        <begin position="321"/>
        <end position="399"/>
    </location>
</feature>